<keyword evidence="3" id="KW-1185">Reference proteome</keyword>
<dbReference type="PANTHER" id="PTHR43155:SF2">
    <property type="entry name" value="CYCLIC DI-GMP PHOSPHODIESTERASE PA4108"/>
    <property type="match status" value="1"/>
</dbReference>
<evidence type="ECO:0000313" key="3">
    <source>
        <dbReference type="Proteomes" id="UP000324781"/>
    </source>
</evidence>
<accession>A0A1M6GB32</accession>
<dbReference type="RefSeq" id="WP_149678703.1">
    <property type="nucleotide sequence ID" value="NZ_DAONMB010000007.1"/>
</dbReference>
<dbReference type="Gene3D" id="1.10.3210.10">
    <property type="entry name" value="Hypothetical protein af1432"/>
    <property type="match status" value="1"/>
</dbReference>
<proteinExistence type="predicted"/>
<dbReference type="PANTHER" id="PTHR43155">
    <property type="entry name" value="CYCLIC DI-GMP PHOSPHODIESTERASE PA4108-RELATED"/>
    <property type="match status" value="1"/>
</dbReference>
<feature type="domain" description="HD-GYP" evidence="1">
    <location>
        <begin position="105"/>
        <end position="300"/>
    </location>
</feature>
<gene>
    <name evidence="2" type="ORF">SAMN05444373_102237</name>
</gene>
<dbReference type="SMART" id="SM00471">
    <property type="entry name" value="HDc"/>
    <property type="match status" value="1"/>
</dbReference>
<keyword evidence="2" id="KW-0378">Hydrolase</keyword>
<dbReference type="InterPro" id="IPR003607">
    <property type="entry name" value="HD/PDEase_dom"/>
</dbReference>
<dbReference type="CDD" id="cd00077">
    <property type="entry name" value="HDc"/>
    <property type="match status" value="1"/>
</dbReference>
<organism evidence="2 3">
    <name type="scientific">Thermoclostridium caenicola</name>
    <dbReference type="NCBI Taxonomy" id="659425"/>
    <lineage>
        <taxon>Bacteria</taxon>
        <taxon>Bacillati</taxon>
        <taxon>Bacillota</taxon>
        <taxon>Clostridia</taxon>
        <taxon>Eubacteriales</taxon>
        <taxon>Oscillospiraceae</taxon>
        <taxon>Thermoclostridium</taxon>
    </lineage>
</organism>
<dbReference type="Pfam" id="PF13487">
    <property type="entry name" value="HD_5"/>
    <property type="match status" value="1"/>
</dbReference>
<sequence length="360" mass="40361">MRRVSLDKIRDDDVLARTLYDIEGKKLLGAGVKLTPSIVQKLQEKGITSVYIEDEISENVEIHGILTDETRNQAKLTIRNEMNRLATKGEIDYAAISRVVDQIMEEMLSRNIEVLNANDIRTQDEFIYAHSINVCVMAIALATKLSLPQAKIKNIAMGAIMHDIGKALLPKELLNKKDPTPAEQEEIKKHPLLGYHVVKDMAEASATAKITILMHHEQINGNGYPMGLSGDYIHYSARIVSICDAFDQAINDGIYKNVYQTTDAVEYLFGGSGHIFDKSLVETFIKIVPIYPEGTIVLLSNGMFAIVVKNNPVYMTRPVVHPFYNPKTGIRYDRSYIIDLQFELSLKIIREISINPGDIG</sequence>
<name>A0A1M6GB32_9FIRM</name>
<dbReference type="GO" id="GO:0016787">
    <property type="term" value="F:hydrolase activity"/>
    <property type="evidence" value="ECO:0007669"/>
    <property type="project" value="UniProtKB-KW"/>
</dbReference>
<dbReference type="InterPro" id="IPR037522">
    <property type="entry name" value="HD_GYP_dom"/>
</dbReference>
<dbReference type="EMBL" id="FQZP01000022">
    <property type="protein sequence ID" value="SHJ07077.1"/>
    <property type="molecule type" value="Genomic_DNA"/>
</dbReference>
<dbReference type="AlphaFoldDB" id="A0A1M6GB32"/>
<evidence type="ECO:0000313" key="2">
    <source>
        <dbReference type="EMBL" id="SHJ07077.1"/>
    </source>
</evidence>
<dbReference type="PROSITE" id="PS51832">
    <property type="entry name" value="HD_GYP"/>
    <property type="match status" value="1"/>
</dbReference>
<dbReference type="Proteomes" id="UP000324781">
    <property type="component" value="Unassembled WGS sequence"/>
</dbReference>
<reference evidence="2 3" key="1">
    <citation type="submission" date="2016-11" db="EMBL/GenBank/DDBJ databases">
        <authorList>
            <person name="Varghese N."/>
            <person name="Submissions S."/>
        </authorList>
    </citation>
    <scope>NUCLEOTIDE SEQUENCE [LARGE SCALE GENOMIC DNA]</scope>
    <source>
        <strain evidence="2 3">DSM 19027</strain>
    </source>
</reference>
<dbReference type="OrthoDB" id="9804747at2"/>
<evidence type="ECO:0000259" key="1">
    <source>
        <dbReference type="PROSITE" id="PS51832"/>
    </source>
</evidence>
<dbReference type="SUPFAM" id="SSF109604">
    <property type="entry name" value="HD-domain/PDEase-like"/>
    <property type="match status" value="1"/>
</dbReference>
<protein>
    <submittedName>
        <fullName evidence="2">Metal dependent phosphohydrolase</fullName>
    </submittedName>
</protein>